<organism evidence="1 2">
    <name type="scientific">Mycolicibacter acidiphilus</name>
    <dbReference type="NCBI Taxonomy" id="2835306"/>
    <lineage>
        <taxon>Bacteria</taxon>
        <taxon>Bacillati</taxon>
        <taxon>Actinomycetota</taxon>
        <taxon>Actinomycetes</taxon>
        <taxon>Mycobacteriales</taxon>
        <taxon>Mycobacteriaceae</taxon>
        <taxon>Mycolicibacter</taxon>
    </lineage>
</organism>
<accession>A0ABS5RF28</accession>
<keyword evidence="2" id="KW-1185">Reference proteome</keyword>
<dbReference type="Pfam" id="PF10698">
    <property type="entry name" value="DUF2505"/>
    <property type="match status" value="1"/>
</dbReference>
<evidence type="ECO:0000313" key="2">
    <source>
        <dbReference type="Proteomes" id="UP001519535"/>
    </source>
</evidence>
<dbReference type="Proteomes" id="UP001519535">
    <property type="component" value="Unassembled WGS sequence"/>
</dbReference>
<name>A0ABS5RF28_9MYCO</name>
<sequence length="166" mass="17773">MSRTFTLSQHYPATVDQVYAAFADERYWRARLADSGADTATLDSMTVNGGIAVTTTQGIHRDKLPALAAQFHPGDLQVSRSEHWHAVSAGRASAEFTGKIVGAPAKVSGDAVLEPAGTGCELRLRATVHVDIPLLGGKIESFIGGQLTELMTAEQRFTAGWLGQHR</sequence>
<dbReference type="SUPFAM" id="SSF55961">
    <property type="entry name" value="Bet v1-like"/>
    <property type="match status" value="1"/>
</dbReference>
<protein>
    <submittedName>
        <fullName evidence="1">DUF2505 domain-containing protein</fullName>
    </submittedName>
</protein>
<dbReference type="EMBL" id="JAHCLR010000005">
    <property type="protein sequence ID" value="MBS9532878.1"/>
    <property type="molecule type" value="Genomic_DNA"/>
</dbReference>
<reference evidence="1 2" key="1">
    <citation type="submission" date="2021-05" db="EMBL/GenBank/DDBJ databases">
        <title>Mycobacterium acidophilum sp. nov., an extremely acid-tolerant member of the genus Mycobacterium.</title>
        <authorList>
            <person name="Xia J."/>
        </authorList>
    </citation>
    <scope>NUCLEOTIDE SEQUENCE [LARGE SCALE GENOMIC DNA]</scope>
    <source>
        <strain evidence="1 2">M1</strain>
    </source>
</reference>
<dbReference type="InterPro" id="IPR019639">
    <property type="entry name" value="DUF2505"/>
</dbReference>
<dbReference type="InterPro" id="IPR023393">
    <property type="entry name" value="START-like_dom_sf"/>
</dbReference>
<comment type="caution">
    <text evidence="1">The sequence shown here is derived from an EMBL/GenBank/DDBJ whole genome shotgun (WGS) entry which is preliminary data.</text>
</comment>
<dbReference type="Gene3D" id="3.30.530.20">
    <property type="match status" value="1"/>
</dbReference>
<proteinExistence type="predicted"/>
<gene>
    <name evidence="1" type="ORF">KIH27_04660</name>
</gene>
<dbReference type="RefSeq" id="WP_214091760.1">
    <property type="nucleotide sequence ID" value="NZ_JAHCLR010000005.1"/>
</dbReference>
<evidence type="ECO:0000313" key="1">
    <source>
        <dbReference type="EMBL" id="MBS9532878.1"/>
    </source>
</evidence>